<gene>
    <name evidence="1" type="ORF">J1N35_024720</name>
</gene>
<evidence type="ECO:0000313" key="1">
    <source>
        <dbReference type="EMBL" id="KAH1072392.1"/>
    </source>
</evidence>
<dbReference type="EMBL" id="JAIQCV010000008">
    <property type="protein sequence ID" value="KAH1072392.1"/>
    <property type="molecule type" value="Genomic_DNA"/>
</dbReference>
<sequence>MDKVWIKAQQVNPVQALFHIREKACSWSRSLKEEQCGSMQGNEVESGRPIALQERFRYTLYIAWKKGLRGYGIAFLITDDRGKYMAQYCNTVETDDRTMVKLFAVREALRQAAKANIRVGICMEEDKRIESVLQNGKAMRVLWKYHDLVEDINKLRHMAGIIAREGCEQESLLRETKRWAVTSSDIKFYYVFP</sequence>
<dbReference type="Proteomes" id="UP000828251">
    <property type="component" value="Unassembled WGS sequence"/>
</dbReference>
<proteinExistence type="predicted"/>
<dbReference type="AlphaFoldDB" id="A0A9D3ZWJ1"/>
<name>A0A9D3ZWJ1_9ROSI</name>
<keyword evidence="2" id="KW-1185">Reference proteome</keyword>
<evidence type="ECO:0000313" key="2">
    <source>
        <dbReference type="Proteomes" id="UP000828251"/>
    </source>
</evidence>
<reference evidence="1 2" key="1">
    <citation type="journal article" date="2021" name="Plant Biotechnol. J.">
        <title>Multi-omics assisted identification of the key and species-specific regulatory components of drought-tolerant mechanisms in Gossypium stocksii.</title>
        <authorList>
            <person name="Yu D."/>
            <person name="Ke L."/>
            <person name="Zhang D."/>
            <person name="Wu Y."/>
            <person name="Sun Y."/>
            <person name="Mei J."/>
            <person name="Sun J."/>
            <person name="Sun Y."/>
        </authorList>
    </citation>
    <scope>NUCLEOTIDE SEQUENCE [LARGE SCALE GENOMIC DNA]</scope>
    <source>
        <strain evidence="2">cv. E1</strain>
        <tissue evidence="1">Leaf</tissue>
    </source>
</reference>
<protein>
    <submittedName>
        <fullName evidence="1">Uncharacterized protein</fullName>
    </submittedName>
</protein>
<comment type="caution">
    <text evidence="1">The sequence shown here is derived from an EMBL/GenBank/DDBJ whole genome shotgun (WGS) entry which is preliminary data.</text>
</comment>
<accession>A0A9D3ZWJ1</accession>
<organism evidence="1 2">
    <name type="scientific">Gossypium stocksii</name>
    <dbReference type="NCBI Taxonomy" id="47602"/>
    <lineage>
        <taxon>Eukaryota</taxon>
        <taxon>Viridiplantae</taxon>
        <taxon>Streptophyta</taxon>
        <taxon>Embryophyta</taxon>
        <taxon>Tracheophyta</taxon>
        <taxon>Spermatophyta</taxon>
        <taxon>Magnoliopsida</taxon>
        <taxon>eudicotyledons</taxon>
        <taxon>Gunneridae</taxon>
        <taxon>Pentapetalae</taxon>
        <taxon>rosids</taxon>
        <taxon>malvids</taxon>
        <taxon>Malvales</taxon>
        <taxon>Malvaceae</taxon>
        <taxon>Malvoideae</taxon>
        <taxon>Gossypium</taxon>
    </lineage>
</organism>